<proteinExistence type="predicted"/>
<accession>A0A482ZC29</accession>
<feature type="chain" id="PRO_5019802625" evidence="1">
    <location>
        <begin position="21"/>
        <end position="70"/>
    </location>
</feature>
<protein>
    <submittedName>
        <fullName evidence="2">U16-Saltitoxin-Pre1a_1</fullName>
    </submittedName>
</protein>
<organism evidence="2">
    <name type="scientific">Phidippus regius</name>
    <dbReference type="NCBI Taxonomy" id="1905328"/>
    <lineage>
        <taxon>Eukaryota</taxon>
        <taxon>Metazoa</taxon>
        <taxon>Ecdysozoa</taxon>
        <taxon>Arthropoda</taxon>
        <taxon>Chelicerata</taxon>
        <taxon>Arachnida</taxon>
        <taxon>Araneae</taxon>
        <taxon>Araneomorphae</taxon>
        <taxon>Entelegynae</taxon>
        <taxon>Dionycha</taxon>
        <taxon>Salticidae</taxon>
        <taxon>Salticinae</taxon>
        <taxon>Salticoida</taxon>
        <taxon>Dendryphantini</taxon>
        <taxon>Phidippus</taxon>
    </lineage>
</organism>
<evidence type="ECO:0000313" key="2">
    <source>
        <dbReference type="EMBL" id="SMD29071.1"/>
    </source>
</evidence>
<dbReference type="AlphaFoldDB" id="A0A482ZC29"/>
<reference evidence="2" key="1">
    <citation type="submission" date="2017-03" db="EMBL/GenBank/DDBJ databases">
        <authorList>
            <person name="Braembl D."/>
        </authorList>
    </citation>
    <scope>NUCLEOTIDE SEQUENCE</scope>
</reference>
<sequence>MKMQIIIISVICFTSLTVSTSSIPDTSTKGVSVPLCNMFGCDCVPPAGARCCRGYRYDRISKQCRRVIQT</sequence>
<dbReference type="EMBL" id="HAGL01000044">
    <property type="protein sequence ID" value="SMD29071.1"/>
    <property type="molecule type" value="Transcribed_RNA"/>
</dbReference>
<feature type="signal peptide" evidence="1">
    <location>
        <begin position="1"/>
        <end position="20"/>
    </location>
</feature>
<reference evidence="2" key="2">
    <citation type="submission" date="2019-03" db="EMBL/GenBank/DDBJ databases">
        <title>Unravelling the molecular evolution of spider venoms.</title>
        <authorList>
            <person name="Pineda S."/>
        </authorList>
    </citation>
    <scope>NUCLEOTIDE SEQUENCE</scope>
</reference>
<keyword evidence="1" id="KW-0732">Signal</keyword>
<evidence type="ECO:0000256" key="1">
    <source>
        <dbReference type="SAM" id="SignalP"/>
    </source>
</evidence>
<name>A0A482ZC29_9ARAC</name>